<keyword evidence="4 10" id="KW-0963">Cytoplasm</keyword>
<feature type="binding site" evidence="10">
    <location>
        <position position="99"/>
    </location>
    <ligand>
        <name>Mn(2+)</name>
        <dbReference type="ChEBI" id="CHEBI:29035"/>
    </ligand>
</feature>
<dbReference type="Gene3D" id="3.90.79.10">
    <property type="entry name" value="Nucleoside Triphosphate Pyrophosphohydrolase"/>
    <property type="match status" value="1"/>
</dbReference>
<keyword evidence="14" id="KW-1185">Reference proteome</keyword>
<dbReference type="UniPathway" id="UPA00059">
    <property type="reaction ID" value="UER00104"/>
</dbReference>
<feature type="binding site" evidence="10">
    <location>
        <position position="62"/>
    </location>
    <ligand>
        <name>Mn(2+)</name>
        <dbReference type="ChEBI" id="CHEBI:29035"/>
    </ligand>
</feature>
<evidence type="ECO:0000259" key="12">
    <source>
        <dbReference type="PROSITE" id="PS51462"/>
    </source>
</evidence>
<comment type="catalytic activity">
    <reaction evidence="10">
        <text>isopentenyl diphosphate = dimethylallyl diphosphate</text>
        <dbReference type="Rhea" id="RHEA:23284"/>
        <dbReference type="ChEBI" id="CHEBI:57623"/>
        <dbReference type="ChEBI" id="CHEBI:128769"/>
        <dbReference type="EC" id="5.3.3.2"/>
    </reaction>
</comment>
<evidence type="ECO:0000256" key="8">
    <source>
        <dbReference type="ARBA" id="ARBA00023229"/>
    </source>
</evidence>
<name>A0A4R9AF85_9MICO</name>
<evidence type="ECO:0000256" key="5">
    <source>
        <dbReference type="ARBA" id="ARBA00022723"/>
    </source>
</evidence>
<feature type="binding site" evidence="10">
    <location>
        <position position="117"/>
    </location>
    <ligand>
        <name>Mg(2+)</name>
        <dbReference type="ChEBI" id="CHEBI:18420"/>
    </ligand>
</feature>
<feature type="binding site" evidence="10">
    <location>
        <position position="144"/>
    </location>
    <ligand>
        <name>Mn(2+)</name>
        <dbReference type="ChEBI" id="CHEBI:29035"/>
    </ligand>
</feature>
<dbReference type="PANTHER" id="PTHR10885">
    <property type="entry name" value="ISOPENTENYL-DIPHOSPHATE DELTA-ISOMERASE"/>
    <property type="match status" value="1"/>
</dbReference>
<comment type="function">
    <text evidence="10">Catalyzes the 1,3-allylic rearrangement of the homoallylic substrate isopentenyl (IPP) to its highly electrophilic allylic isomer, dimethylallyl diphosphate (DMAPP).</text>
</comment>
<dbReference type="FunFam" id="3.90.79.10:FF:000009">
    <property type="entry name" value="Isopentenyl-diphosphate Delta-isomerase"/>
    <property type="match status" value="1"/>
</dbReference>
<dbReference type="EC" id="5.3.3.2" evidence="3 10"/>
<feature type="binding site" evidence="10">
    <location>
        <position position="146"/>
    </location>
    <ligand>
        <name>Mn(2+)</name>
        <dbReference type="ChEBI" id="CHEBI:29035"/>
    </ligand>
</feature>
<dbReference type="InterPro" id="IPR011876">
    <property type="entry name" value="IsopentenylPP_isomerase_typ1"/>
</dbReference>
<sequence>MVTWTVANLVSYSYHDQVEPRRRAYVQTTNAPDEHVILLDEEGRHIGTAPKYSMHGADTVLHLAFSCYVFNPLGAVLVTRRALTKTAWPGVWTNSFCGHPLPAEPLTQAVTRRASFELGLELDTLDLALPLFRYRATDSGGIVENEICPVYLATTLQEPTPNPDEVAEYAWTRPADLSRAVTDAPWAFSPWMALQVQELEVFRA</sequence>
<dbReference type="InterPro" id="IPR015797">
    <property type="entry name" value="NUDIX_hydrolase-like_dom_sf"/>
</dbReference>
<dbReference type="CDD" id="cd02885">
    <property type="entry name" value="NUDIX_IPP_Isomerase"/>
    <property type="match status" value="1"/>
</dbReference>
<reference evidence="13 14" key="1">
    <citation type="submission" date="2019-03" db="EMBL/GenBank/DDBJ databases">
        <title>Genomics of glacier-inhabiting Cryobacterium strains.</title>
        <authorList>
            <person name="Liu Q."/>
            <person name="Xin Y.-H."/>
        </authorList>
    </citation>
    <scope>NUCLEOTIDE SEQUENCE [LARGE SCALE GENOMIC DNA]</scope>
    <source>
        <strain evidence="13 14">Sr39</strain>
    </source>
</reference>
<keyword evidence="8 10" id="KW-0414">Isoprene biosynthesis</keyword>
<feature type="active site" evidence="10 11">
    <location>
        <position position="97"/>
    </location>
</feature>
<evidence type="ECO:0000256" key="2">
    <source>
        <dbReference type="ARBA" id="ARBA00007579"/>
    </source>
</evidence>
<dbReference type="SUPFAM" id="SSF55811">
    <property type="entry name" value="Nudix"/>
    <property type="match status" value="1"/>
</dbReference>
<dbReference type="GO" id="GO:0004452">
    <property type="term" value="F:isopentenyl-diphosphate delta-isomerase activity"/>
    <property type="evidence" value="ECO:0007669"/>
    <property type="project" value="UniProtKB-UniRule"/>
</dbReference>
<dbReference type="PANTHER" id="PTHR10885:SF0">
    <property type="entry name" value="ISOPENTENYL-DIPHOSPHATE DELTA-ISOMERASE"/>
    <property type="match status" value="1"/>
</dbReference>
<dbReference type="Pfam" id="PF00293">
    <property type="entry name" value="NUDIX"/>
    <property type="match status" value="1"/>
</dbReference>
<dbReference type="PROSITE" id="PS51462">
    <property type="entry name" value="NUDIX"/>
    <property type="match status" value="1"/>
</dbReference>
<dbReference type="AlphaFoldDB" id="A0A4R9AF85"/>
<evidence type="ECO:0000256" key="1">
    <source>
        <dbReference type="ARBA" id="ARBA00004826"/>
    </source>
</evidence>
<dbReference type="GO" id="GO:0005737">
    <property type="term" value="C:cytoplasm"/>
    <property type="evidence" value="ECO:0007669"/>
    <property type="project" value="UniProtKB-SubCell"/>
</dbReference>
<dbReference type="InterPro" id="IPR000086">
    <property type="entry name" value="NUDIX_hydrolase_dom"/>
</dbReference>
<comment type="similarity">
    <text evidence="2 10">Belongs to the IPP isomerase type 1 family.</text>
</comment>
<dbReference type="GO" id="GO:0008299">
    <property type="term" value="P:isoprenoid biosynthetic process"/>
    <property type="evidence" value="ECO:0007669"/>
    <property type="project" value="UniProtKB-UniRule"/>
</dbReference>
<protein>
    <recommendedName>
        <fullName evidence="3 10">Isopentenyl-diphosphate Delta-isomerase</fullName>
        <shortName evidence="10">IPP isomerase</shortName>
        <ecNumber evidence="3 10">5.3.3.2</ecNumber>
    </recommendedName>
    <alternativeName>
        <fullName evidence="10">IPP:DMAPP isomerase</fullName>
    </alternativeName>
    <alternativeName>
        <fullName evidence="10">Isopentenyl pyrophosphate isomerase</fullName>
    </alternativeName>
</protein>
<dbReference type="NCBIfam" id="TIGR02150">
    <property type="entry name" value="IPP_isom_1"/>
    <property type="match status" value="1"/>
</dbReference>
<feature type="binding site" evidence="10">
    <location>
        <position position="55"/>
    </location>
    <ligand>
        <name>Mn(2+)</name>
        <dbReference type="ChEBI" id="CHEBI:29035"/>
    </ligand>
</feature>
<feature type="active site" evidence="10 11">
    <location>
        <position position="146"/>
    </location>
</feature>
<proteinExistence type="inferred from homology"/>
<dbReference type="GO" id="GO:0046872">
    <property type="term" value="F:metal ion binding"/>
    <property type="evidence" value="ECO:0007669"/>
    <property type="project" value="UniProtKB-KW"/>
</dbReference>
<gene>
    <name evidence="10" type="primary">idi</name>
    <name evidence="13" type="ORF">E3T39_08360</name>
</gene>
<comment type="pathway">
    <text evidence="1 10">Isoprenoid biosynthesis; dimethylallyl diphosphate biosynthesis; dimethylallyl diphosphate from isopentenyl diphosphate: step 1/1.</text>
</comment>
<evidence type="ECO:0000256" key="10">
    <source>
        <dbReference type="HAMAP-Rule" id="MF_00202"/>
    </source>
</evidence>
<keyword evidence="5 10" id="KW-0479">Metal-binding</keyword>
<comment type="cofactor">
    <cofactor evidence="10">
        <name>Mg(2+)</name>
        <dbReference type="ChEBI" id="CHEBI:18420"/>
    </cofactor>
    <text evidence="10">Binds 1 Mg(2+) ion per subunit. The magnesium ion binds only when substrate is bound.</text>
</comment>
<dbReference type="OrthoDB" id="9809458at2"/>
<evidence type="ECO:0000313" key="14">
    <source>
        <dbReference type="Proteomes" id="UP000298170"/>
    </source>
</evidence>
<organism evidence="13 14">
    <name type="scientific">Cryobacterium suzukii</name>
    <dbReference type="NCBI Taxonomy" id="1259198"/>
    <lineage>
        <taxon>Bacteria</taxon>
        <taxon>Bacillati</taxon>
        <taxon>Actinomycetota</taxon>
        <taxon>Actinomycetes</taxon>
        <taxon>Micrococcales</taxon>
        <taxon>Microbacteriaceae</taxon>
        <taxon>Cryobacterium</taxon>
    </lineage>
</organism>
<dbReference type="PIRSF" id="PIRSF018427">
    <property type="entry name" value="Isopntndiph_ism"/>
    <property type="match status" value="1"/>
</dbReference>
<keyword evidence="6 10" id="KW-0460">Magnesium</keyword>
<evidence type="ECO:0000256" key="4">
    <source>
        <dbReference type="ARBA" id="ARBA00022490"/>
    </source>
</evidence>
<comment type="subcellular location">
    <subcellularLocation>
        <location evidence="10">Cytoplasm</location>
    </subcellularLocation>
</comment>
<dbReference type="GO" id="GO:0050992">
    <property type="term" value="P:dimethylallyl diphosphate biosynthetic process"/>
    <property type="evidence" value="ECO:0007669"/>
    <property type="project" value="UniProtKB-UniRule"/>
</dbReference>
<evidence type="ECO:0000256" key="3">
    <source>
        <dbReference type="ARBA" id="ARBA00012057"/>
    </source>
</evidence>
<dbReference type="HAMAP" id="MF_00202">
    <property type="entry name" value="Idi"/>
    <property type="match status" value="1"/>
</dbReference>
<feature type="domain" description="Nudix hydrolase" evidence="12">
    <location>
        <begin position="60"/>
        <end position="194"/>
    </location>
</feature>
<evidence type="ECO:0000313" key="13">
    <source>
        <dbReference type="EMBL" id="TFD60234.1"/>
    </source>
</evidence>
<keyword evidence="7 10" id="KW-0464">Manganese</keyword>
<accession>A0A4R9AF85</accession>
<evidence type="ECO:0000256" key="7">
    <source>
        <dbReference type="ARBA" id="ARBA00023211"/>
    </source>
</evidence>
<dbReference type="EMBL" id="SOHJ01000008">
    <property type="protein sequence ID" value="TFD60234.1"/>
    <property type="molecule type" value="Genomic_DNA"/>
</dbReference>
<evidence type="ECO:0000256" key="6">
    <source>
        <dbReference type="ARBA" id="ARBA00022842"/>
    </source>
</evidence>
<evidence type="ECO:0000256" key="9">
    <source>
        <dbReference type="ARBA" id="ARBA00023235"/>
    </source>
</evidence>
<dbReference type="NCBIfam" id="NF002995">
    <property type="entry name" value="PRK03759.1"/>
    <property type="match status" value="1"/>
</dbReference>
<keyword evidence="9 10" id="KW-0413">Isomerase</keyword>
<dbReference type="InterPro" id="IPR056375">
    <property type="entry name" value="Idi_bact"/>
</dbReference>
<dbReference type="Proteomes" id="UP000298170">
    <property type="component" value="Unassembled WGS sequence"/>
</dbReference>
<evidence type="ECO:0000256" key="11">
    <source>
        <dbReference type="PIRSR" id="PIRSR018427-1"/>
    </source>
</evidence>
<comment type="cofactor">
    <cofactor evidence="10">
        <name>Mn(2+)</name>
        <dbReference type="ChEBI" id="CHEBI:29035"/>
    </cofactor>
    <text evidence="10">Binds 1 Mn(2+) ion per subunit.</text>
</comment>
<comment type="caution">
    <text evidence="13">The sequence shown here is derived from an EMBL/GenBank/DDBJ whole genome shotgun (WGS) entry which is preliminary data.</text>
</comment>